<dbReference type="GO" id="GO:0005886">
    <property type="term" value="C:plasma membrane"/>
    <property type="evidence" value="ECO:0007669"/>
    <property type="project" value="UniProtKB-SubCell"/>
</dbReference>
<comment type="subcellular location">
    <subcellularLocation>
        <location evidence="2">Cell membrane</location>
    </subcellularLocation>
    <subcellularLocation>
        <location evidence="1">Membrane</location>
        <topology evidence="1">Multi-pass membrane protein</topology>
    </subcellularLocation>
</comment>
<proteinExistence type="predicted"/>
<sequence length="412" mass="45011">MRGVIWLVLLFTAAAVAALTFGRNDGLVSLFWQGWRVDVSLNLFLLAFLLLCAAVVATLQSLDSLLNLPKRAKAWRLAQRDRGAQQLLREALVALWSGRFARAHKAAQRLLAVQAKSPELRADGDAVALAHLLAAEAAHRLQDRSRRQQHWESALGAGGPRTHEEAARLMAAAWALDDREAPQALRHLEALGPGAGRRTQALRLRLQASRLAGQSMEALKTARLLAKHQGFSATVASSLMRSLAFEVLDAARDADQLRQAWSQLEGADRRDVLVAVRAATAMARWGAASEARAWLKPLWDGLAQRSDEERKTLAMGLSQCVVGIGAEWLPKLEAAVAQWPREAYLQLCLGLALAELQLWGKARQLLAAAGGDSRLSPEDRRRAWLRLADMSMEAGDGTQRAADLEQAAKLLS</sequence>
<keyword evidence="10" id="KW-1185">Reference proteome</keyword>
<keyword evidence="6 7" id="KW-0472">Membrane</keyword>
<feature type="domain" description="HemY N-terminal" evidence="8">
    <location>
        <begin position="26"/>
        <end position="140"/>
    </location>
</feature>
<dbReference type="InterPro" id="IPR005254">
    <property type="entry name" value="Heme_biosyn_assoc_TPR_pro"/>
</dbReference>
<organism evidence="9 10">
    <name type="scientific">Inhella crocodyli</name>
    <dbReference type="NCBI Taxonomy" id="2499851"/>
    <lineage>
        <taxon>Bacteria</taxon>
        <taxon>Pseudomonadati</taxon>
        <taxon>Pseudomonadota</taxon>
        <taxon>Betaproteobacteria</taxon>
        <taxon>Burkholderiales</taxon>
        <taxon>Sphaerotilaceae</taxon>
        <taxon>Inhella</taxon>
    </lineage>
</organism>
<dbReference type="OrthoDB" id="9151794at2"/>
<evidence type="ECO:0000259" key="8">
    <source>
        <dbReference type="Pfam" id="PF07219"/>
    </source>
</evidence>
<dbReference type="InterPro" id="IPR010817">
    <property type="entry name" value="HemY_N"/>
</dbReference>
<dbReference type="AlphaFoldDB" id="A0A3S2WUI3"/>
<dbReference type="Proteomes" id="UP000288587">
    <property type="component" value="Unassembled WGS sequence"/>
</dbReference>
<evidence type="ECO:0000256" key="5">
    <source>
        <dbReference type="ARBA" id="ARBA00022989"/>
    </source>
</evidence>
<evidence type="ECO:0000313" key="10">
    <source>
        <dbReference type="Proteomes" id="UP000288587"/>
    </source>
</evidence>
<dbReference type="Pfam" id="PF07219">
    <property type="entry name" value="HemY_N"/>
    <property type="match status" value="1"/>
</dbReference>
<accession>A0A3S2WUI3</accession>
<protein>
    <submittedName>
        <fullName evidence="9">Heme biosynthesis protein HemY</fullName>
    </submittedName>
</protein>
<evidence type="ECO:0000256" key="4">
    <source>
        <dbReference type="ARBA" id="ARBA00022692"/>
    </source>
</evidence>
<dbReference type="NCBIfam" id="TIGR00540">
    <property type="entry name" value="TPR_hemY_coli"/>
    <property type="match status" value="1"/>
</dbReference>
<comment type="caution">
    <text evidence="9">The sequence shown here is derived from an EMBL/GenBank/DDBJ whole genome shotgun (WGS) entry which is preliminary data.</text>
</comment>
<evidence type="ECO:0000256" key="2">
    <source>
        <dbReference type="ARBA" id="ARBA00004236"/>
    </source>
</evidence>
<dbReference type="RefSeq" id="WP_127681318.1">
    <property type="nucleotide sequence ID" value="NZ_SACM01000001.1"/>
</dbReference>
<dbReference type="GO" id="GO:0042168">
    <property type="term" value="P:heme metabolic process"/>
    <property type="evidence" value="ECO:0007669"/>
    <property type="project" value="InterPro"/>
</dbReference>
<keyword evidence="5 7" id="KW-1133">Transmembrane helix</keyword>
<evidence type="ECO:0000256" key="3">
    <source>
        <dbReference type="ARBA" id="ARBA00022475"/>
    </source>
</evidence>
<feature type="transmembrane region" description="Helical" evidence="7">
    <location>
        <begin position="42"/>
        <end position="66"/>
    </location>
</feature>
<evidence type="ECO:0000256" key="1">
    <source>
        <dbReference type="ARBA" id="ARBA00004141"/>
    </source>
</evidence>
<reference evidence="9 10" key="1">
    <citation type="submission" date="2019-01" db="EMBL/GenBank/DDBJ databases">
        <authorList>
            <person name="Chen W.-M."/>
        </authorList>
    </citation>
    <scope>NUCLEOTIDE SEQUENCE [LARGE SCALE GENOMIC DNA]</scope>
    <source>
        <strain evidence="9 10">CCP-18</strain>
    </source>
</reference>
<evidence type="ECO:0000256" key="7">
    <source>
        <dbReference type="SAM" id="Phobius"/>
    </source>
</evidence>
<keyword evidence="4 7" id="KW-0812">Transmembrane</keyword>
<evidence type="ECO:0000313" key="9">
    <source>
        <dbReference type="EMBL" id="RVT88290.1"/>
    </source>
</evidence>
<dbReference type="EMBL" id="SACM01000001">
    <property type="protein sequence ID" value="RVT88290.1"/>
    <property type="molecule type" value="Genomic_DNA"/>
</dbReference>
<evidence type="ECO:0000256" key="6">
    <source>
        <dbReference type="ARBA" id="ARBA00023136"/>
    </source>
</evidence>
<name>A0A3S2WUI3_9BURK</name>
<keyword evidence="3" id="KW-1003">Cell membrane</keyword>
<gene>
    <name evidence="9" type="ORF">EOD73_04665</name>
</gene>